<protein>
    <submittedName>
        <fullName evidence="1">Uncharacterized protein</fullName>
    </submittedName>
</protein>
<proteinExistence type="predicted"/>
<reference evidence="2" key="1">
    <citation type="journal article" date="2019" name="Int. J. Syst. Evol. Microbiol.">
        <title>The Global Catalogue of Microorganisms (GCM) 10K type strain sequencing project: providing services to taxonomists for standard genome sequencing and annotation.</title>
        <authorList>
            <consortium name="The Broad Institute Genomics Platform"/>
            <consortium name="The Broad Institute Genome Sequencing Center for Infectious Disease"/>
            <person name="Wu L."/>
            <person name="Ma J."/>
        </authorList>
    </citation>
    <scope>NUCLEOTIDE SEQUENCE [LARGE SCALE GENOMIC DNA]</scope>
    <source>
        <strain evidence="2">CCUG 54527</strain>
    </source>
</reference>
<accession>A0ABW1LDA8</accession>
<keyword evidence="2" id="KW-1185">Reference proteome</keyword>
<sequence>MNLEQGYADFQPIGIKITYTLVDLSKKQVISTISCDDEVKITIIIDLHLNQVYKNGSFDEILAVLPSRDEESYINEINDWAKIFIENKITDPKKYFEQFM</sequence>
<dbReference type="EMBL" id="JBHSRI010000034">
    <property type="protein sequence ID" value="MFC6041192.1"/>
    <property type="molecule type" value="Genomic_DNA"/>
</dbReference>
<comment type="caution">
    <text evidence="1">The sequence shown here is derived from an EMBL/GenBank/DDBJ whole genome shotgun (WGS) entry which is preliminary data.</text>
</comment>
<evidence type="ECO:0000313" key="2">
    <source>
        <dbReference type="Proteomes" id="UP001596170"/>
    </source>
</evidence>
<name>A0ABW1LDA8_9BACL</name>
<evidence type="ECO:0000313" key="1">
    <source>
        <dbReference type="EMBL" id="MFC6041192.1"/>
    </source>
</evidence>
<dbReference type="Proteomes" id="UP001596170">
    <property type="component" value="Unassembled WGS sequence"/>
</dbReference>
<gene>
    <name evidence="1" type="ORF">ACFPYN_17395</name>
</gene>
<dbReference type="RefSeq" id="WP_377735902.1">
    <property type="nucleotide sequence ID" value="NZ_JBHSRI010000034.1"/>
</dbReference>
<organism evidence="1 2">
    <name type="scientific">Paenisporosarcina macmurdoensis</name>
    <dbReference type="NCBI Taxonomy" id="212659"/>
    <lineage>
        <taxon>Bacteria</taxon>
        <taxon>Bacillati</taxon>
        <taxon>Bacillota</taxon>
        <taxon>Bacilli</taxon>
        <taxon>Bacillales</taxon>
        <taxon>Caryophanaceae</taxon>
        <taxon>Paenisporosarcina</taxon>
    </lineage>
</organism>